<accession>A0A0B7H0D6</accession>
<evidence type="ECO:0000256" key="1">
    <source>
        <dbReference type="SAM" id="SignalP"/>
    </source>
</evidence>
<feature type="chain" id="PRO_5002131926" description="Lipoprotein" evidence="1">
    <location>
        <begin position="20"/>
        <end position="90"/>
    </location>
</feature>
<keyword evidence="1" id="KW-0732">Signal</keyword>
<name>A0A0B7H0D6_TREPH</name>
<reference evidence="3" key="1">
    <citation type="submission" date="2015-01" db="EMBL/GenBank/DDBJ databases">
        <authorList>
            <person name="Manzoor Shahid"/>
            <person name="Zubair Saima"/>
        </authorList>
    </citation>
    <scope>NUCLEOTIDE SEQUENCE [LARGE SCALE GENOMIC DNA]</scope>
    <source>
        <strain evidence="3">V1</strain>
    </source>
</reference>
<protein>
    <recommendedName>
        <fullName evidence="4">Lipoprotein</fullName>
    </recommendedName>
</protein>
<evidence type="ECO:0000313" key="2">
    <source>
        <dbReference type="EMBL" id="CEM62386.1"/>
    </source>
</evidence>
<gene>
    <name evidence="2" type="ORF">TPHV1_310015</name>
</gene>
<evidence type="ECO:0008006" key="4">
    <source>
        <dbReference type="Google" id="ProtNLM"/>
    </source>
</evidence>
<proteinExistence type="predicted"/>
<dbReference type="EMBL" id="CDNC01000025">
    <property type="protein sequence ID" value="CEM62386.1"/>
    <property type="molecule type" value="Genomic_DNA"/>
</dbReference>
<sequence>MRIKLTAKLKSLASFSLLAAYPPPVRLTCLKAGGCGTNQNIPSTKNKIIAVKKRTLQEGRIKDETEKNSFNDWNVGCAYRHIIYDDRVSQ</sequence>
<dbReference type="AlphaFoldDB" id="A0A0B7H0D6"/>
<dbReference type="Proteomes" id="UP000042527">
    <property type="component" value="Unassembled WGS sequence"/>
</dbReference>
<keyword evidence="3" id="KW-1185">Reference proteome</keyword>
<feature type="signal peptide" evidence="1">
    <location>
        <begin position="1"/>
        <end position="19"/>
    </location>
</feature>
<evidence type="ECO:0000313" key="3">
    <source>
        <dbReference type="Proteomes" id="UP000042527"/>
    </source>
</evidence>
<organism evidence="2 3">
    <name type="scientific">Treponema phagedenis</name>
    <dbReference type="NCBI Taxonomy" id="162"/>
    <lineage>
        <taxon>Bacteria</taxon>
        <taxon>Pseudomonadati</taxon>
        <taxon>Spirochaetota</taxon>
        <taxon>Spirochaetia</taxon>
        <taxon>Spirochaetales</taxon>
        <taxon>Treponemataceae</taxon>
        <taxon>Treponema</taxon>
    </lineage>
</organism>